<protein>
    <submittedName>
        <fullName evidence="2">Uncharacterized protein</fullName>
    </submittedName>
</protein>
<dbReference type="HOGENOM" id="CLU_1102788_0_0_1"/>
<accession>A0A072PHE9</accession>
<dbReference type="VEuPathDB" id="FungiDB:A1O9_04021"/>
<dbReference type="RefSeq" id="XP_013261767.1">
    <property type="nucleotide sequence ID" value="XM_013406313.1"/>
</dbReference>
<dbReference type="GeneID" id="25278954"/>
<dbReference type="Proteomes" id="UP000027920">
    <property type="component" value="Unassembled WGS sequence"/>
</dbReference>
<evidence type="ECO:0000313" key="2">
    <source>
        <dbReference type="EMBL" id="KEF59177.1"/>
    </source>
</evidence>
<keyword evidence="1" id="KW-0812">Transmembrane</keyword>
<feature type="transmembrane region" description="Helical" evidence="1">
    <location>
        <begin position="167"/>
        <end position="187"/>
    </location>
</feature>
<dbReference type="AlphaFoldDB" id="A0A072PHE9"/>
<dbReference type="STRING" id="1182545.A0A072PHE9"/>
<evidence type="ECO:0000256" key="1">
    <source>
        <dbReference type="SAM" id="Phobius"/>
    </source>
</evidence>
<gene>
    <name evidence="2" type="ORF">A1O9_04021</name>
</gene>
<dbReference type="EMBL" id="AMGV01000003">
    <property type="protein sequence ID" value="KEF59177.1"/>
    <property type="molecule type" value="Genomic_DNA"/>
</dbReference>
<feature type="transmembrane region" description="Helical" evidence="1">
    <location>
        <begin position="51"/>
        <end position="70"/>
    </location>
</feature>
<keyword evidence="1" id="KW-1133">Transmembrane helix</keyword>
<evidence type="ECO:0000313" key="3">
    <source>
        <dbReference type="Proteomes" id="UP000027920"/>
    </source>
</evidence>
<keyword evidence="3" id="KW-1185">Reference proteome</keyword>
<keyword evidence="1" id="KW-0472">Membrane</keyword>
<sequence>MQKLVAEIDTKYTPRGVTFFNLQPRCNHASVNELTYSNVCGSLYPRFPPQALLRSLAILYFAICGIMAAVTDHRFDIQKRQSKEPQRCLRTLTTEIASIRIALLPWHFNPARCHAVQEDDKEHRERLENLLTLECADLLLARATSQIPELAKAYEVVPIIQTWRPQYFLRMSSMCSFIVYLAVVVLIHEDALARRVSKPYRPNFARDIELTTLFLYQVGRYWAIATQLVRAARGWLTAISTEVTHKDAVRTL</sequence>
<name>A0A072PHE9_9EURO</name>
<comment type="caution">
    <text evidence="2">The sequence shown here is derived from an EMBL/GenBank/DDBJ whole genome shotgun (WGS) entry which is preliminary data.</text>
</comment>
<dbReference type="OrthoDB" id="3362851at2759"/>
<organism evidence="2 3">
    <name type="scientific">Exophiala aquamarina CBS 119918</name>
    <dbReference type="NCBI Taxonomy" id="1182545"/>
    <lineage>
        <taxon>Eukaryota</taxon>
        <taxon>Fungi</taxon>
        <taxon>Dikarya</taxon>
        <taxon>Ascomycota</taxon>
        <taxon>Pezizomycotina</taxon>
        <taxon>Eurotiomycetes</taxon>
        <taxon>Chaetothyriomycetidae</taxon>
        <taxon>Chaetothyriales</taxon>
        <taxon>Herpotrichiellaceae</taxon>
        <taxon>Exophiala</taxon>
    </lineage>
</organism>
<proteinExistence type="predicted"/>
<reference evidence="2 3" key="1">
    <citation type="submission" date="2013-03" db="EMBL/GenBank/DDBJ databases">
        <title>The Genome Sequence of Exophiala aquamarina CBS 119918.</title>
        <authorList>
            <consortium name="The Broad Institute Genomics Platform"/>
            <person name="Cuomo C."/>
            <person name="de Hoog S."/>
            <person name="Gorbushina A."/>
            <person name="Walker B."/>
            <person name="Young S.K."/>
            <person name="Zeng Q."/>
            <person name="Gargeya S."/>
            <person name="Fitzgerald M."/>
            <person name="Haas B."/>
            <person name="Abouelleil A."/>
            <person name="Allen A.W."/>
            <person name="Alvarado L."/>
            <person name="Arachchi H.M."/>
            <person name="Berlin A.M."/>
            <person name="Chapman S.B."/>
            <person name="Gainer-Dewar J."/>
            <person name="Goldberg J."/>
            <person name="Griggs A."/>
            <person name="Gujja S."/>
            <person name="Hansen M."/>
            <person name="Howarth C."/>
            <person name="Imamovic A."/>
            <person name="Ireland A."/>
            <person name="Larimer J."/>
            <person name="McCowan C."/>
            <person name="Murphy C."/>
            <person name="Pearson M."/>
            <person name="Poon T.W."/>
            <person name="Priest M."/>
            <person name="Roberts A."/>
            <person name="Saif S."/>
            <person name="Shea T."/>
            <person name="Sisk P."/>
            <person name="Sykes S."/>
            <person name="Wortman J."/>
            <person name="Nusbaum C."/>
            <person name="Birren B."/>
        </authorList>
    </citation>
    <scope>NUCLEOTIDE SEQUENCE [LARGE SCALE GENOMIC DNA]</scope>
    <source>
        <strain evidence="2 3">CBS 119918</strain>
    </source>
</reference>